<dbReference type="Pfam" id="PF01882">
    <property type="entry name" value="DUF58"/>
    <property type="match status" value="1"/>
</dbReference>
<proteinExistence type="predicted"/>
<evidence type="ECO:0000313" key="2">
    <source>
        <dbReference type="EMBL" id="GLQ28551.1"/>
    </source>
</evidence>
<dbReference type="InterPro" id="IPR002881">
    <property type="entry name" value="DUF58"/>
</dbReference>
<reference evidence="2" key="1">
    <citation type="journal article" date="2014" name="Int. J. Syst. Evol. Microbiol.">
        <title>Complete genome of a new Firmicutes species belonging to the dominant human colonic microbiota ('Ruminococcus bicirculans') reveals two chromosomes and a selective capacity to utilize plant glucans.</title>
        <authorList>
            <consortium name="NISC Comparative Sequencing Program"/>
            <person name="Wegmann U."/>
            <person name="Louis P."/>
            <person name="Goesmann A."/>
            <person name="Henrissat B."/>
            <person name="Duncan S.H."/>
            <person name="Flint H.J."/>
        </authorList>
    </citation>
    <scope>NUCLEOTIDE SEQUENCE</scope>
    <source>
        <strain evidence="2">NBRC 109915</strain>
    </source>
</reference>
<keyword evidence="3" id="KW-1185">Reference proteome</keyword>
<gene>
    <name evidence="2" type="ORF">GCM10007927_33540</name>
</gene>
<dbReference type="PANTHER" id="PTHR33608">
    <property type="entry name" value="BLL2464 PROTEIN"/>
    <property type="match status" value="1"/>
</dbReference>
<name>A0ABQ5VMZ7_9RHOB</name>
<accession>A0ABQ5VMZ7</accession>
<dbReference type="PANTHER" id="PTHR33608:SF6">
    <property type="entry name" value="BLL2464 PROTEIN"/>
    <property type="match status" value="1"/>
</dbReference>
<feature type="domain" description="DUF58" evidence="1">
    <location>
        <begin position="50"/>
        <end position="244"/>
    </location>
</feature>
<evidence type="ECO:0000259" key="1">
    <source>
        <dbReference type="Pfam" id="PF01882"/>
    </source>
</evidence>
<dbReference type="RefSeq" id="WP_284375044.1">
    <property type="nucleotide sequence ID" value="NZ_BSNL01000001.1"/>
</dbReference>
<dbReference type="EMBL" id="BSNL01000001">
    <property type="protein sequence ID" value="GLQ28551.1"/>
    <property type="molecule type" value="Genomic_DNA"/>
</dbReference>
<dbReference type="Proteomes" id="UP001161388">
    <property type="component" value="Unassembled WGS sequence"/>
</dbReference>
<protein>
    <recommendedName>
        <fullName evidence="1">DUF58 domain-containing protein</fullName>
    </recommendedName>
</protein>
<sequence length="294" mass="32644">MNTPVTLRATAEDQAARLPALLARAEHLAGAVLLGAHGRRRSGVGDDFWQYRPAQHGDSRRMIDHRRSAMGDQEFVREREWQIAQSVMLWVDQGASMRYTSDKGLPEKADRARVLGLALAILLLRGGERVGLTGTRLPPRSGNPQVLRLAEIFCQDDDTDYSPPEHRAMIPHARAVFISDFMGDLDGVQTALTKAADRGVRGVIYHLLDPSEELFPFTGRTIFESVGGTLRHETLKANDLKARYLERLATRKAELQRLCTLTGWQYGLHHTNNSAQSALLWLYGALDARAGVAA</sequence>
<comment type="caution">
    <text evidence="2">The sequence shown here is derived from an EMBL/GenBank/DDBJ whole genome shotgun (WGS) entry which is preliminary data.</text>
</comment>
<organism evidence="2 3">
    <name type="scientific">Sulfitobacter pacificus</name>
    <dbReference type="NCBI Taxonomy" id="1499314"/>
    <lineage>
        <taxon>Bacteria</taxon>
        <taxon>Pseudomonadati</taxon>
        <taxon>Pseudomonadota</taxon>
        <taxon>Alphaproteobacteria</taxon>
        <taxon>Rhodobacterales</taxon>
        <taxon>Roseobacteraceae</taxon>
        <taxon>Sulfitobacter</taxon>
    </lineage>
</organism>
<evidence type="ECO:0000313" key="3">
    <source>
        <dbReference type="Proteomes" id="UP001161388"/>
    </source>
</evidence>
<reference evidence="2" key="2">
    <citation type="submission" date="2023-01" db="EMBL/GenBank/DDBJ databases">
        <title>Draft genome sequence of Sulfitobacter pacificus strain NBRC 109915.</title>
        <authorList>
            <person name="Sun Q."/>
            <person name="Mori K."/>
        </authorList>
    </citation>
    <scope>NUCLEOTIDE SEQUENCE</scope>
    <source>
        <strain evidence="2">NBRC 109915</strain>
    </source>
</reference>